<gene>
    <name evidence="1" type="ORF">GII30_12630</name>
</gene>
<dbReference type="AlphaFoldDB" id="A0A857LMV8"/>
<organism evidence="1">
    <name type="scientific">Gordonia amarae</name>
    <dbReference type="NCBI Taxonomy" id="36821"/>
    <lineage>
        <taxon>Bacteria</taxon>
        <taxon>Bacillati</taxon>
        <taxon>Actinomycetota</taxon>
        <taxon>Actinomycetes</taxon>
        <taxon>Mycobacteriales</taxon>
        <taxon>Gordoniaceae</taxon>
        <taxon>Gordonia</taxon>
    </lineage>
</organism>
<dbReference type="InterPro" id="IPR047958">
    <property type="entry name" value="B-4DMT-like"/>
</dbReference>
<proteinExistence type="predicted"/>
<accession>A0A857LMV8</accession>
<evidence type="ECO:0000313" key="1">
    <source>
        <dbReference type="EMBL" id="QHN39892.1"/>
    </source>
</evidence>
<dbReference type="NCBIfam" id="NF037996">
    <property type="entry name" value="B-4DMT"/>
    <property type="match status" value="1"/>
</dbReference>
<name>A0A857LMV8_9ACTN</name>
<reference evidence="1" key="1">
    <citation type="journal article" date="2021" name="Nat. Microbiol.">
        <title>Cocultivation of an ultrasmall environmental parasitic bacterium with lytic ability against bacteria associated with wastewater foams.</title>
        <authorList>
            <person name="Batinovic S."/>
            <person name="Rose J.J.A."/>
            <person name="Ratcliffe J."/>
            <person name="Seviour R.J."/>
            <person name="Petrovski S."/>
        </authorList>
    </citation>
    <scope>NUCLEOTIDE SEQUENCE</scope>
    <source>
        <strain evidence="1">CON44</strain>
    </source>
</reference>
<sequence>MGSWLLRGIPLTAVHVVARVLLAIAVVETPLSSSTWKVLAVAAVVLVALLWGGIDGIRDARANPDPDDYADLTVRWLKAGLFAGVVAAIICWIIGHWFMSGIGEASLPIEIIAGGSFTALLVYAPAFVGFSFGRWVVRRDQRKNEAEEDWSVHEDRTPQNA</sequence>
<dbReference type="RefSeq" id="WP_040513946.1">
    <property type="nucleotide sequence ID" value="NZ_CP045804.1"/>
</dbReference>
<protein>
    <submittedName>
        <fullName evidence="1">Uncharacterized protein</fullName>
    </submittedName>
</protein>
<dbReference type="EMBL" id="CP045810">
    <property type="protein sequence ID" value="QHN39892.1"/>
    <property type="molecule type" value="Genomic_DNA"/>
</dbReference>